<name>A0AA97APB5_LEPBY</name>
<dbReference type="RefSeq" id="WP_316427687.1">
    <property type="nucleotide sequence ID" value="NZ_CP130144.1"/>
</dbReference>
<protein>
    <submittedName>
        <fullName evidence="2">Uncharacterized protein</fullName>
    </submittedName>
</protein>
<evidence type="ECO:0000313" key="2">
    <source>
        <dbReference type="EMBL" id="WNZ46613.1"/>
    </source>
</evidence>
<dbReference type="AlphaFoldDB" id="A0AA97APB5"/>
<sequence length="66" mass="7106">MNPPSEIPRAPEPESEETPISEAGGMFDAFVSLEEIAPDVTWSDAIADQWGIPNTPNQAAPKVLDQ</sequence>
<gene>
    <name evidence="2" type="ORF">Q2T42_02025</name>
</gene>
<reference evidence="2" key="2">
    <citation type="submission" date="2023-07" db="EMBL/GenBank/DDBJ databases">
        <authorList>
            <person name="Bai X.-H."/>
            <person name="Wang H.-H."/>
            <person name="Wang J."/>
            <person name="Ma M.-Y."/>
            <person name="Hu H.-H."/>
            <person name="Song Z.-L."/>
            <person name="Ma H.-G."/>
            <person name="Fan Y."/>
            <person name="Du C.-Y."/>
            <person name="Xu J.-C."/>
        </authorList>
    </citation>
    <scope>NUCLEOTIDE SEQUENCE</scope>
    <source>
        <strain evidence="2">CZ1</strain>
    </source>
</reference>
<evidence type="ECO:0000256" key="1">
    <source>
        <dbReference type="SAM" id="MobiDB-lite"/>
    </source>
</evidence>
<reference evidence="2" key="1">
    <citation type="journal article" date="2023" name="Plants (Basel)">
        <title>Genomic Analysis of Leptolyngbya boryana CZ1 Reveals Efficient Carbon Fixation Modules.</title>
        <authorList>
            <person name="Bai X."/>
            <person name="Wang H."/>
            <person name="Cheng W."/>
            <person name="Wang J."/>
            <person name="Ma M."/>
            <person name="Hu H."/>
            <person name="Song Z."/>
            <person name="Ma H."/>
            <person name="Fan Y."/>
            <person name="Du C."/>
            <person name="Xu J."/>
        </authorList>
    </citation>
    <scope>NUCLEOTIDE SEQUENCE</scope>
    <source>
        <strain evidence="2">CZ1</strain>
    </source>
</reference>
<accession>A0AA97APB5</accession>
<feature type="region of interest" description="Disordered" evidence="1">
    <location>
        <begin position="1"/>
        <end position="22"/>
    </location>
</feature>
<organism evidence="2">
    <name type="scientific">Leptolyngbya boryana CZ1</name>
    <dbReference type="NCBI Taxonomy" id="3060204"/>
    <lineage>
        <taxon>Bacteria</taxon>
        <taxon>Bacillati</taxon>
        <taxon>Cyanobacteriota</taxon>
        <taxon>Cyanophyceae</taxon>
        <taxon>Leptolyngbyales</taxon>
        <taxon>Leptolyngbyaceae</taxon>
        <taxon>Leptolyngbya group</taxon>
        <taxon>Leptolyngbya</taxon>
    </lineage>
</organism>
<dbReference type="EMBL" id="CP130144">
    <property type="protein sequence ID" value="WNZ46613.1"/>
    <property type="molecule type" value="Genomic_DNA"/>
</dbReference>
<proteinExistence type="predicted"/>